<gene>
    <name evidence="10" type="ORF">DMH04_04810</name>
</gene>
<keyword evidence="7 9" id="KW-0472">Membrane</keyword>
<evidence type="ECO:0000313" key="10">
    <source>
        <dbReference type="EMBL" id="RSM90870.1"/>
    </source>
</evidence>
<keyword evidence="4" id="KW-1003">Cell membrane</keyword>
<evidence type="ECO:0000256" key="4">
    <source>
        <dbReference type="ARBA" id="ARBA00022475"/>
    </source>
</evidence>
<dbReference type="GO" id="GO:0005886">
    <property type="term" value="C:plasma membrane"/>
    <property type="evidence" value="ECO:0007669"/>
    <property type="project" value="UniProtKB-SubCell"/>
</dbReference>
<accession>A0A428ZS36</accession>
<feature type="transmembrane region" description="Helical" evidence="9">
    <location>
        <begin position="24"/>
        <end position="45"/>
    </location>
</feature>
<feature type="transmembrane region" description="Helical" evidence="9">
    <location>
        <begin position="175"/>
        <end position="200"/>
    </location>
</feature>
<dbReference type="OrthoDB" id="9784366at2"/>
<dbReference type="AlphaFoldDB" id="A0A428ZS36"/>
<name>A0A428ZS36_KIBAR</name>
<dbReference type="PANTHER" id="PTHR21716:SF53">
    <property type="entry name" value="PERMEASE PERM-RELATED"/>
    <property type="match status" value="1"/>
</dbReference>
<evidence type="ECO:0000256" key="8">
    <source>
        <dbReference type="SAM" id="MobiDB-lite"/>
    </source>
</evidence>
<dbReference type="EMBL" id="QHKI01000002">
    <property type="protein sequence ID" value="RSM90870.1"/>
    <property type="molecule type" value="Genomic_DNA"/>
</dbReference>
<comment type="subcellular location">
    <subcellularLocation>
        <location evidence="1">Cell membrane</location>
        <topology evidence="1">Multi-pass membrane protein</topology>
    </subcellularLocation>
</comment>
<comment type="caution">
    <text evidence="10">The sequence shown here is derived from an EMBL/GenBank/DDBJ whole genome shotgun (WGS) entry which is preliminary data.</text>
</comment>
<keyword evidence="6 9" id="KW-1133">Transmembrane helix</keyword>
<sequence>MGLVPSPSGQPEPVESARNSVPRLLRVTAALSWRVVAIAAALYVLGHVVGFLAPVVVPLAIALLLAALLAPAVSFLVRHRVPRGLAVTIVIIGGLAVFGGLLTFVVTTFVNGLPALRTQLSRSLETISDWLTNGPLHLSDAQLRRFLDGIVTAVAGSQNEITTGALNTALTIGEVLAQTLLVIFSLIFLLYDGQGIWGFLMRGVPNGHRTRVDVAGRRGLAALVSYVRATVAVATVDAVGIGIGLFVLGVPLAFPLSALVFLGAFVPIVGAVVTGGVAVLIALVANGPLNALILLAVVIAVQQLEGHVLQPLLLGRAVKLHPLAVVLVISAGVVTAGITGALLAVPLLAVLNSGIRSLRSDADEHVRPEDVRTSEPEESAPDEPDIDKHEAP</sequence>
<dbReference type="GO" id="GO:0055085">
    <property type="term" value="P:transmembrane transport"/>
    <property type="evidence" value="ECO:0007669"/>
    <property type="project" value="TreeGrafter"/>
</dbReference>
<evidence type="ECO:0000256" key="1">
    <source>
        <dbReference type="ARBA" id="ARBA00004651"/>
    </source>
</evidence>
<feature type="compositionally biased region" description="Acidic residues" evidence="8">
    <location>
        <begin position="376"/>
        <end position="385"/>
    </location>
</feature>
<comment type="similarity">
    <text evidence="2">Belongs to the autoinducer-2 exporter (AI-2E) (TC 2.A.86) family.</text>
</comment>
<evidence type="ECO:0000256" key="3">
    <source>
        <dbReference type="ARBA" id="ARBA00022448"/>
    </source>
</evidence>
<feature type="transmembrane region" description="Helical" evidence="9">
    <location>
        <begin position="51"/>
        <end position="77"/>
    </location>
</feature>
<dbReference type="Pfam" id="PF01594">
    <property type="entry name" value="AI-2E_transport"/>
    <property type="match status" value="1"/>
</dbReference>
<keyword evidence="5 9" id="KW-0812">Transmembrane</keyword>
<keyword evidence="3" id="KW-0813">Transport</keyword>
<dbReference type="Proteomes" id="UP000287547">
    <property type="component" value="Unassembled WGS sequence"/>
</dbReference>
<feature type="transmembrane region" description="Helical" evidence="9">
    <location>
        <begin position="324"/>
        <end position="351"/>
    </location>
</feature>
<evidence type="ECO:0000256" key="7">
    <source>
        <dbReference type="ARBA" id="ARBA00023136"/>
    </source>
</evidence>
<dbReference type="PANTHER" id="PTHR21716">
    <property type="entry name" value="TRANSMEMBRANE PROTEIN"/>
    <property type="match status" value="1"/>
</dbReference>
<feature type="region of interest" description="Disordered" evidence="8">
    <location>
        <begin position="361"/>
        <end position="392"/>
    </location>
</feature>
<feature type="transmembrane region" description="Helical" evidence="9">
    <location>
        <begin position="220"/>
        <end position="246"/>
    </location>
</feature>
<reference evidence="10 11" key="1">
    <citation type="submission" date="2018-05" db="EMBL/GenBank/DDBJ databases">
        <title>Evolution of GPA BGCs.</title>
        <authorList>
            <person name="Waglechner N."/>
            <person name="Wright G.D."/>
        </authorList>
    </citation>
    <scope>NUCLEOTIDE SEQUENCE [LARGE SCALE GENOMIC DNA]</scope>
    <source>
        <strain evidence="10 11">A82846</strain>
    </source>
</reference>
<feature type="transmembrane region" description="Helical" evidence="9">
    <location>
        <begin position="280"/>
        <end position="304"/>
    </location>
</feature>
<protein>
    <submittedName>
        <fullName evidence="10">AI-2E family transporter</fullName>
    </submittedName>
</protein>
<evidence type="ECO:0000313" key="11">
    <source>
        <dbReference type="Proteomes" id="UP000287547"/>
    </source>
</evidence>
<feature type="compositionally biased region" description="Basic and acidic residues" evidence="8">
    <location>
        <begin position="361"/>
        <end position="375"/>
    </location>
</feature>
<evidence type="ECO:0000256" key="9">
    <source>
        <dbReference type="SAM" id="Phobius"/>
    </source>
</evidence>
<evidence type="ECO:0000256" key="6">
    <source>
        <dbReference type="ARBA" id="ARBA00022989"/>
    </source>
</evidence>
<proteinExistence type="inferred from homology"/>
<evidence type="ECO:0000256" key="5">
    <source>
        <dbReference type="ARBA" id="ARBA00022692"/>
    </source>
</evidence>
<organism evidence="10 11">
    <name type="scientific">Kibdelosporangium aridum</name>
    <dbReference type="NCBI Taxonomy" id="2030"/>
    <lineage>
        <taxon>Bacteria</taxon>
        <taxon>Bacillati</taxon>
        <taxon>Actinomycetota</taxon>
        <taxon>Actinomycetes</taxon>
        <taxon>Pseudonocardiales</taxon>
        <taxon>Pseudonocardiaceae</taxon>
        <taxon>Kibdelosporangium</taxon>
    </lineage>
</organism>
<dbReference type="InterPro" id="IPR002549">
    <property type="entry name" value="AI-2E-like"/>
</dbReference>
<feature type="transmembrane region" description="Helical" evidence="9">
    <location>
        <begin position="84"/>
        <end position="110"/>
    </location>
</feature>
<evidence type="ECO:0000256" key="2">
    <source>
        <dbReference type="ARBA" id="ARBA00009773"/>
    </source>
</evidence>